<dbReference type="EMBL" id="LAZP02000692">
    <property type="protein sequence ID" value="PFH56001.1"/>
    <property type="molecule type" value="Genomic_DNA"/>
</dbReference>
<dbReference type="Gene3D" id="1.10.510.10">
    <property type="entry name" value="Transferase(Phosphotransferase) domain 1"/>
    <property type="match status" value="1"/>
</dbReference>
<comment type="caution">
    <text evidence="11">The sequence shown here is derived from an EMBL/GenBank/DDBJ whole genome shotgun (WGS) entry which is preliminary data.</text>
</comment>
<dbReference type="InterPro" id="IPR011009">
    <property type="entry name" value="Kinase-like_dom_sf"/>
</dbReference>
<evidence type="ECO:0000256" key="8">
    <source>
        <dbReference type="ARBA" id="ARBA00047899"/>
    </source>
</evidence>
<dbReference type="GO" id="GO:0005524">
    <property type="term" value="F:ATP binding"/>
    <property type="evidence" value="ECO:0007669"/>
    <property type="project" value="InterPro"/>
</dbReference>
<dbReference type="InterPro" id="IPR008266">
    <property type="entry name" value="Tyr_kinase_AS"/>
</dbReference>
<dbReference type="InterPro" id="IPR051681">
    <property type="entry name" value="Ser/Thr_Kinases-Pseudokinases"/>
</dbReference>
<reference evidence="11 12" key="1">
    <citation type="journal article" date="2015" name="BMC Genomics">
        <title>Gene expression during zombie ant biting behavior reflects the complexity underlying fungal parasitic behavioral manipulation.</title>
        <authorList>
            <person name="de Bekker C."/>
            <person name="Ohm R.A."/>
            <person name="Loreto R.G."/>
            <person name="Sebastian A."/>
            <person name="Albert I."/>
            <person name="Merrow M."/>
            <person name="Brachmann A."/>
            <person name="Hughes D.P."/>
        </authorList>
    </citation>
    <scope>NUCLEOTIDE SEQUENCE [LARGE SCALE GENOMIC DNA]</scope>
    <source>
        <strain evidence="11 12">SC16a</strain>
    </source>
</reference>
<dbReference type="GO" id="GO:0004674">
    <property type="term" value="F:protein serine/threonine kinase activity"/>
    <property type="evidence" value="ECO:0007669"/>
    <property type="project" value="UniProtKB-EC"/>
</dbReference>
<gene>
    <name evidence="11" type="ORF">XA68_17221</name>
</gene>
<comment type="function">
    <text evidence="1">Component of the EKC/KEOPS complex that is required for the formation of a threonylcarbamoyl group on adenosine at position 37 (t(6)A37) in tRNAs that read codons beginning with adenine. The complex is probably involved in the transfer of the threonylcarbamoyl moiety of threonylcarbamoyl-AMP (TC-AMP) to the N6 group of A37. BUD32 has ATPase activity in the context of the EKC/KEOPS complex and likely plays a supporting role to the catalytic subunit KAE1. The EKC/KEOPS complex also promotes both telomere uncapping and telomere elongation. The complex is required for efficient recruitment of transcriptional coactivators.</text>
</comment>
<dbReference type="PROSITE" id="PS50011">
    <property type="entry name" value="PROTEIN_KINASE_DOM"/>
    <property type="match status" value="1"/>
</dbReference>
<proteinExistence type="predicted"/>
<evidence type="ECO:0000256" key="9">
    <source>
        <dbReference type="ARBA" id="ARBA00048679"/>
    </source>
</evidence>
<evidence type="ECO:0000256" key="6">
    <source>
        <dbReference type="ARBA" id="ARBA00030980"/>
    </source>
</evidence>
<evidence type="ECO:0000256" key="2">
    <source>
        <dbReference type="ARBA" id="ARBA00011534"/>
    </source>
</evidence>
<comment type="catalytic activity">
    <reaction evidence="9">
        <text>L-seryl-[protein] + ATP = O-phospho-L-seryl-[protein] + ADP + H(+)</text>
        <dbReference type="Rhea" id="RHEA:17989"/>
        <dbReference type="Rhea" id="RHEA-COMP:9863"/>
        <dbReference type="Rhea" id="RHEA-COMP:11604"/>
        <dbReference type="ChEBI" id="CHEBI:15378"/>
        <dbReference type="ChEBI" id="CHEBI:29999"/>
        <dbReference type="ChEBI" id="CHEBI:30616"/>
        <dbReference type="ChEBI" id="CHEBI:83421"/>
        <dbReference type="ChEBI" id="CHEBI:456216"/>
        <dbReference type="EC" id="2.7.11.1"/>
    </reaction>
</comment>
<comment type="subunit">
    <text evidence="2">Component of the EKC/KEOPS complex composed of at least BUD32, CGI121, GON7, KAE1 and PCC1; the whole complex dimerizes.</text>
</comment>
<evidence type="ECO:0000259" key="10">
    <source>
        <dbReference type="PROSITE" id="PS50011"/>
    </source>
</evidence>
<evidence type="ECO:0000313" key="11">
    <source>
        <dbReference type="EMBL" id="PFH56001.1"/>
    </source>
</evidence>
<sequence length="234" mass="26135">MSSFTERAVNIPESIQDADFLGAGLSAWVYQLDAVAKCYSENDFDYRGREIAVYKRLTAPDTECPDTIVRFYGVLDGRVLLLQFARHGSIRQYYANPHPDTPLHTRLRWAEQITGAIIFLHSRGVFHGDLSCNNVFLDEGLNAKLGDFASSSIEGSPFEPLYEDGHFLPDESADPVTHEIFALGSVFYEIMTGSRPYDSITAIGSHEIKNLFSQGRFPDLEQVPARVAGHQTRA</sequence>
<evidence type="ECO:0000313" key="12">
    <source>
        <dbReference type="Proteomes" id="UP000037136"/>
    </source>
</evidence>
<reference evidence="11 12" key="2">
    <citation type="journal article" date="2017" name="Sci. Rep.">
        <title>Ant-infecting Ophiocordyceps genomes reveal a high diversity of potential behavioral manipulation genes and a possible major role for enterotoxins.</title>
        <authorList>
            <person name="de Bekker C."/>
            <person name="Ohm R.A."/>
            <person name="Evans H.C."/>
            <person name="Brachmann A."/>
            <person name="Hughes D.P."/>
        </authorList>
    </citation>
    <scope>NUCLEOTIDE SEQUENCE [LARGE SCALE GENOMIC DNA]</scope>
    <source>
        <strain evidence="11 12">SC16a</strain>
    </source>
</reference>
<evidence type="ECO:0000256" key="4">
    <source>
        <dbReference type="ARBA" id="ARBA00013948"/>
    </source>
</evidence>
<dbReference type="AlphaFoldDB" id="A0A2A9P4U4"/>
<dbReference type="STRING" id="268505.A0A2A9P4U4"/>
<accession>A0A2A9P4U4</accession>
<dbReference type="InterPro" id="IPR000719">
    <property type="entry name" value="Prot_kinase_dom"/>
</dbReference>
<dbReference type="Proteomes" id="UP000037136">
    <property type="component" value="Unassembled WGS sequence"/>
</dbReference>
<protein>
    <recommendedName>
        <fullName evidence="5">EKC/KEOPS complex subunit BUD32</fullName>
        <ecNumber evidence="3">2.7.11.1</ecNumber>
    </recommendedName>
    <alternativeName>
        <fullName evidence="6 7">Atypical Serine/threonine protein kinase BUD32</fullName>
    </alternativeName>
    <alternativeName>
        <fullName evidence="4">EKC/KEOPS complex subunit bud32</fullName>
    </alternativeName>
</protein>
<dbReference type="PROSITE" id="PS00109">
    <property type="entry name" value="PROTEIN_KINASE_TYR"/>
    <property type="match status" value="1"/>
</dbReference>
<keyword evidence="12" id="KW-1185">Reference proteome</keyword>
<organism evidence="11 12">
    <name type="scientific">Ophiocordyceps unilateralis</name>
    <name type="common">Zombie-ant fungus</name>
    <name type="synonym">Torrubia unilateralis</name>
    <dbReference type="NCBI Taxonomy" id="268505"/>
    <lineage>
        <taxon>Eukaryota</taxon>
        <taxon>Fungi</taxon>
        <taxon>Dikarya</taxon>
        <taxon>Ascomycota</taxon>
        <taxon>Pezizomycotina</taxon>
        <taxon>Sordariomycetes</taxon>
        <taxon>Hypocreomycetidae</taxon>
        <taxon>Hypocreales</taxon>
        <taxon>Ophiocordycipitaceae</taxon>
        <taxon>Ophiocordyceps</taxon>
    </lineage>
</organism>
<comment type="catalytic activity">
    <reaction evidence="8">
        <text>L-threonyl-[protein] + ATP = O-phospho-L-threonyl-[protein] + ADP + H(+)</text>
        <dbReference type="Rhea" id="RHEA:46608"/>
        <dbReference type="Rhea" id="RHEA-COMP:11060"/>
        <dbReference type="Rhea" id="RHEA-COMP:11605"/>
        <dbReference type="ChEBI" id="CHEBI:15378"/>
        <dbReference type="ChEBI" id="CHEBI:30013"/>
        <dbReference type="ChEBI" id="CHEBI:30616"/>
        <dbReference type="ChEBI" id="CHEBI:61977"/>
        <dbReference type="ChEBI" id="CHEBI:456216"/>
        <dbReference type="EC" id="2.7.11.1"/>
    </reaction>
</comment>
<name>A0A2A9P4U4_OPHUN</name>
<dbReference type="SUPFAM" id="SSF56112">
    <property type="entry name" value="Protein kinase-like (PK-like)"/>
    <property type="match status" value="1"/>
</dbReference>
<evidence type="ECO:0000256" key="7">
    <source>
        <dbReference type="ARBA" id="ARBA00033194"/>
    </source>
</evidence>
<dbReference type="PANTHER" id="PTHR44329">
    <property type="entry name" value="SERINE/THREONINE-PROTEIN KINASE TNNI3K-RELATED"/>
    <property type="match status" value="1"/>
</dbReference>
<evidence type="ECO:0000256" key="3">
    <source>
        <dbReference type="ARBA" id="ARBA00012513"/>
    </source>
</evidence>
<dbReference type="OrthoDB" id="1668230at2759"/>
<dbReference type="EC" id="2.7.11.1" evidence="3"/>
<evidence type="ECO:0000256" key="5">
    <source>
        <dbReference type="ARBA" id="ARBA00019973"/>
    </source>
</evidence>
<feature type="domain" description="Protein kinase" evidence="10">
    <location>
        <begin position="15"/>
        <end position="234"/>
    </location>
</feature>
<evidence type="ECO:0000256" key="1">
    <source>
        <dbReference type="ARBA" id="ARBA00003747"/>
    </source>
</evidence>
<dbReference type="Pfam" id="PF00069">
    <property type="entry name" value="Pkinase"/>
    <property type="match status" value="1"/>
</dbReference>